<feature type="transmembrane region" description="Helical" evidence="6">
    <location>
        <begin position="204"/>
        <end position="223"/>
    </location>
</feature>
<keyword evidence="3 6" id="KW-0812">Transmembrane</keyword>
<comment type="caution">
    <text evidence="7">The sequence shown here is derived from an EMBL/GenBank/DDBJ whole genome shotgun (WGS) entry which is preliminary data.</text>
</comment>
<feature type="transmembrane region" description="Helical" evidence="6">
    <location>
        <begin position="34"/>
        <end position="57"/>
    </location>
</feature>
<dbReference type="GO" id="GO:0005886">
    <property type="term" value="C:plasma membrane"/>
    <property type="evidence" value="ECO:0007669"/>
    <property type="project" value="UniProtKB-SubCell"/>
</dbReference>
<dbReference type="InterPro" id="IPR001851">
    <property type="entry name" value="ABC_transp_permease"/>
</dbReference>
<dbReference type="EMBL" id="QOCS01000003">
    <property type="protein sequence ID" value="RHW48624.1"/>
    <property type="molecule type" value="Genomic_DNA"/>
</dbReference>
<feature type="transmembrane region" description="Helical" evidence="6">
    <location>
        <begin position="69"/>
        <end position="92"/>
    </location>
</feature>
<reference evidence="7 8" key="1">
    <citation type="submission" date="2018-07" db="EMBL/GenBank/DDBJ databases">
        <title>Genome sequences of six Lactobacillus spp. isolated from bumble bee guts.</title>
        <authorList>
            <person name="Motta E.V.S."/>
            <person name="Moran N.A."/>
        </authorList>
    </citation>
    <scope>NUCLEOTIDE SEQUENCE [LARGE SCALE GENOMIC DNA]</scope>
    <source>
        <strain evidence="7 8">LV-8.1</strain>
    </source>
</reference>
<dbReference type="PANTHER" id="PTHR43370">
    <property type="entry name" value="SUGAR ABC TRANSPORTER INTEGRAL MEMBRANE PROTEIN-RELATED"/>
    <property type="match status" value="1"/>
</dbReference>
<dbReference type="AlphaFoldDB" id="A0A417ZD22"/>
<feature type="transmembrane region" description="Helical" evidence="6">
    <location>
        <begin position="259"/>
        <end position="278"/>
    </location>
</feature>
<dbReference type="GO" id="GO:0022857">
    <property type="term" value="F:transmembrane transporter activity"/>
    <property type="evidence" value="ECO:0007669"/>
    <property type="project" value="InterPro"/>
</dbReference>
<proteinExistence type="predicted"/>
<evidence type="ECO:0000256" key="1">
    <source>
        <dbReference type="ARBA" id="ARBA00004651"/>
    </source>
</evidence>
<feature type="transmembrane region" description="Helical" evidence="6">
    <location>
        <begin position="157"/>
        <end position="174"/>
    </location>
</feature>
<feature type="transmembrane region" description="Helical" evidence="6">
    <location>
        <begin position="284"/>
        <end position="303"/>
    </location>
</feature>
<evidence type="ECO:0000256" key="2">
    <source>
        <dbReference type="ARBA" id="ARBA00022475"/>
    </source>
</evidence>
<name>A0A417ZD22_9LACO</name>
<dbReference type="Proteomes" id="UP000284822">
    <property type="component" value="Unassembled WGS sequence"/>
</dbReference>
<evidence type="ECO:0000256" key="4">
    <source>
        <dbReference type="ARBA" id="ARBA00022989"/>
    </source>
</evidence>
<keyword evidence="2" id="KW-1003">Cell membrane</keyword>
<dbReference type="CDD" id="cd06580">
    <property type="entry name" value="TM_PBP1_transp_TpRbsC_like"/>
    <property type="match status" value="1"/>
</dbReference>
<evidence type="ECO:0000313" key="8">
    <source>
        <dbReference type="Proteomes" id="UP000284822"/>
    </source>
</evidence>
<evidence type="ECO:0000256" key="6">
    <source>
        <dbReference type="SAM" id="Phobius"/>
    </source>
</evidence>
<evidence type="ECO:0000313" key="7">
    <source>
        <dbReference type="EMBL" id="RHW48624.1"/>
    </source>
</evidence>
<keyword evidence="4 6" id="KW-1133">Transmembrane helix</keyword>
<gene>
    <name evidence="7" type="ORF">DS832_00705</name>
</gene>
<sequence>MNLTTILMTIFSTTLVYSAPLIFTALGGTFSERSGVVNVGLEGMMIVGAFCSTIFTLNWTSKLGAETVWIALLIGGMSRCLFSLLHAVATITFRADHIISGTVLNMIAPALCVFLKRILYGGKGQTPIISQGLGTMTIAGLAKIPILGKIFFTQTSLIAWLAIIIAVTCWYVLYRTSFGLRLRSVGENPTAADTLGINVSRYRYLGVLISGFLGGLGGAVMAQSITLNFSVSTISGQGFMALAAMIFGNWNPLGAMGAAIFFGLAQSLPIIGAYIPGLNHVNSVWFQVAPYLITIIVLAIFFGKSVGPAADGKNYIKNKNFRCIQ</sequence>
<comment type="subcellular location">
    <subcellularLocation>
        <location evidence="1">Cell membrane</location>
        <topology evidence="1">Multi-pass membrane protein</topology>
    </subcellularLocation>
</comment>
<dbReference type="PANTHER" id="PTHR43370:SF1">
    <property type="entry name" value="GUANOSINE ABC TRANSPORTER PERMEASE PROTEIN NUPQ"/>
    <property type="match status" value="1"/>
</dbReference>
<protein>
    <submittedName>
        <fullName evidence="7">ABC transporter permease</fullName>
    </submittedName>
</protein>
<organism evidence="7 8">
    <name type="scientific">Bombilactobacillus bombi</name>
    <dbReference type="NCBI Taxonomy" id="1303590"/>
    <lineage>
        <taxon>Bacteria</taxon>
        <taxon>Bacillati</taxon>
        <taxon>Bacillota</taxon>
        <taxon>Bacilli</taxon>
        <taxon>Lactobacillales</taxon>
        <taxon>Lactobacillaceae</taxon>
        <taxon>Bombilactobacillus</taxon>
    </lineage>
</organism>
<feature type="transmembrane region" description="Helical" evidence="6">
    <location>
        <begin position="98"/>
        <end position="120"/>
    </location>
</feature>
<feature type="transmembrane region" description="Helical" evidence="6">
    <location>
        <begin position="229"/>
        <end position="247"/>
    </location>
</feature>
<evidence type="ECO:0000256" key="5">
    <source>
        <dbReference type="ARBA" id="ARBA00023136"/>
    </source>
</evidence>
<accession>A0A417ZD22</accession>
<dbReference type="RefSeq" id="WP_118909949.1">
    <property type="nucleotide sequence ID" value="NZ_QOCS01000003.1"/>
</dbReference>
<keyword evidence="5 6" id="KW-0472">Membrane</keyword>
<dbReference type="Pfam" id="PF02653">
    <property type="entry name" value="BPD_transp_2"/>
    <property type="match status" value="1"/>
</dbReference>
<evidence type="ECO:0000256" key="3">
    <source>
        <dbReference type="ARBA" id="ARBA00022692"/>
    </source>
</evidence>